<evidence type="ECO:0000256" key="1">
    <source>
        <dbReference type="ARBA" id="ARBA00023002"/>
    </source>
</evidence>
<evidence type="ECO:0000259" key="3">
    <source>
        <dbReference type="Pfam" id="PF02826"/>
    </source>
</evidence>
<dbReference type="PANTHER" id="PTHR43333">
    <property type="entry name" value="2-HACID_DH_C DOMAIN-CONTAINING PROTEIN"/>
    <property type="match status" value="1"/>
</dbReference>
<dbReference type="AlphaFoldDB" id="A0A061HAK1"/>
<dbReference type="InterPro" id="IPR036291">
    <property type="entry name" value="NAD(P)-bd_dom_sf"/>
</dbReference>
<proteinExistence type="predicted"/>
<dbReference type="FunFam" id="3.40.50.720:FF:000363">
    <property type="entry name" value="D-isomer specific 2-hydroxyacid dehydrogenase"/>
    <property type="match status" value="1"/>
</dbReference>
<dbReference type="OrthoDB" id="298012at2759"/>
<protein>
    <recommendedName>
        <fullName evidence="3">D-isomer specific 2-hydroxyacid dehydrogenase NAD-binding domain-containing protein</fullName>
    </recommendedName>
</protein>
<dbReference type="Proteomes" id="UP000053664">
    <property type="component" value="Unassembled WGS sequence"/>
</dbReference>
<gene>
    <name evidence="4" type="ORF">PFL1_03315</name>
</gene>
<sequence length="366" mass="39471">MTTRPKVDTILVTIARELPASCLDQLRTVARQVHCYPANDPPASVLATATVLFCSIRGLPASVTSLSQQMPKLRLIQLVSAGVDQLLTSPAFDQVDDPVRRGIMVANSSGTHVPTIPPYVFATVVMLYMRLHTQYLNAATRAAWIDDLPNPDGSPYFARSVRGRTVGLLGYGSLGRETARLFGAAGARIIAANTTGQRTKDDGYVIPGTGDVECLLPEHVYSTADEDDMASFLSRCDILVASLPSTAKTRYMLEDRHFRLLPRDAVFVNVGRGDVARSSVLLAALERHADDGNGPLLGLVADVTDPEPLPAGHPLYTHPNAIITPHLSGTAGDEEYRIATDICRVNVKRLAEGKPCLNLVDVSMGY</sequence>
<dbReference type="Gene3D" id="3.40.50.720">
    <property type="entry name" value="NAD(P)-binding Rossmann-like Domain"/>
    <property type="match status" value="2"/>
</dbReference>
<dbReference type="GO" id="GO:0016491">
    <property type="term" value="F:oxidoreductase activity"/>
    <property type="evidence" value="ECO:0007669"/>
    <property type="project" value="UniProtKB-KW"/>
</dbReference>
<name>A0A061HAK1_9BASI</name>
<reference evidence="4 5" key="1">
    <citation type="journal article" date="2013" name="Plant Cell">
        <title>The transition from a phytopathogenic smut ancestor to an anamorphic biocontrol agent deciphered by comparative whole-genome analysis.</title>
        <authorList>
            <person name="Lefebvre F."/>
            <person name="Joly D.L."/>
            <person name="Labbe C."/>
            <person name="Teichmann B."/>
            <person name="Linning R."/>
            <person name="Belzile F."/>
            <person name="Bakkeren G."/>
            <person name="Belanger R.R."/>
        </authorList>
    </citation>
    <scope>NUCLEOTIDE SEQUENCE [LARGE SCALE GENOMIC DNA]</scope>
    <source>
        <strain evidence="4 5">PF-1</strain>
    </source>
</reference>
<dbReference type="PANTHER" id="PTHR43333:SF1">
    <property type="entry name" value="D-ISOMER SPECIFIC 2-HYDROXYACID DEHYDROGENASE NAD-BINDING DOMAIN-CONTAINING PROTEIN"/>
    <property type="match status" value="1"/>
</dbReference>
<organism evidence="4 5">
    <name type="scientific">Pseudozyma flocculosa PF-1</name>
    <dbReference type="NCBI Taxonomy" id="1277687"/>
    <lineage>
        <taxon>Eukaryota</taxon>
        <taxon>Fungi</taxon>
        <taxon>Dikarya</taxon>
        <taxon>Basidiomycota</taxon>
        <taxon>Ustilaginomycotina</taxon>
        <taxon>Ustilaginomycetes</taxon>
        <taxon>Ustilaginales</taxon>
        <taxon>Ustilaginaceae</taxon>
        <taxon>Pseudozyma</taxon>
    </lineage>
</organism>
<evidence type="ECO:0000313" key="4">
    <source>
        <dbReference type="EMBL" id="EPQ29025.1"/>
    </source>
</evidence>
<keyword evidence="1" id="KW-0560">Oxidoreductase</keyword>
<dbReference type="eggNOG" id="KOG0069">
    <property type="taxonomic scope" value="Eukaryota"/>
</dbReference>
<dbReference type="GeneID" id="19317425"/>
<evidence type="ECO:0000256" key="2">
    <source>
        <dbReference type="ARBA" id="ARBA00023027"/>
    </source>
</evidence>
<accession>A0A061HAK1</accession>
<dbReference type="KEGG" id="pfp:PFL1_03315"/>
<dbReference type="EMBL" id="KE361632">
    <property type="protein sequence ID" value="EPQ29025.1"/>
    <property type="molecule type" value="Genomic_DNA"/>
</dbReference>
<dbReference type="GO" id="GO:0051287">
    <property type="term" value="F:NAD binding"/>
    <property type="evidence" value="ECO:0007669"/>
    <property type="project" value="InterPro"/>
</dbReference>
<dbReference type="InterPro" id="IPR006140">
    <property type="entry name" value="D-isomer_DH_NAD-bd"/>
</dbReference>
<dbReference type="RefSeq" id="XP_007879023.1">
    <property type="nucleotide sequence ID" value="XM_007880832.1"/>
</dbReference>
<dbReference type="HOGENOM" id="CLU_019796_1_0_1"/>
<evidence type="ECO:0000313" key="5">
    <source>
        <dbReference type="Proteomes" id="UP000053664"/>
    </source>
</evidence>
<dbReference type="SUPFAM" id="SSF51735">
    <property type="entry name" value="NAD(P)-binding Rossmann-fold domains"/>
    <property type="match status" value="1"/>
</dbReference>
<keyword evidence="2" id="KW-0520">NAD</keyword>
<dbReference type="SUPFAM" id="SSF52283">
    <property type="entry name" value="Formate/glycerate dehydrogenase catalytic domain-like"/>
    <property type="match status" value="1"/>
</dbReference>
<dbReference type="Pfam" id="PF02826">
    <property type="entry name" value="2-Hacid_dh_C"/>
    <property type="match status" value="1"/>
</dbReference>
<feature type="domain" description="D-isomer specific 2-hydroxyacid dehydrogenase NAD-binding" evidence="3">
    <location>
        <begin position="134"/>
        <end position="328"/>
    </location>
</feature>